<dbReference type="PANTHER" id="PTHR37534:SF49">
    <property type="entry name" value="LYSINE BIOSYNTHESIS REGULATORY PROTEIN LYS14"/>
    <property type="match status" value="1"/>
</dbReference>
<dbReference type="AlphaFoldDB" id="A0A9P9EEJ8"/>
<evidence type="ECO:0000259" key="3">
    <source>
        <dbReference type="PROSITE" id="PS50048"/>
    </source>
</evidence>
<comment type="subcellular location">
    <subcellularLocation>
        <location evidence="1">Nucleus</location>
    </subcellularLocation>
</comment>
<gene>
    <name evidence="4" type="ORF">EDB81DRAFT_762089</name>
</gene>
<evidence type="ECO:0000313" key="4">
    <source>
        <dbReference type="EMBL" id="KAH7136405.1"/>
    </source>
</evidence>
<dbReference type="GO" id="GO:0008270">
    <property type="term" value="F:zinc ion binding"/>
    <property type="evidence" value="ECO:0007669"/>
    <property type="project" value="InterPro"/>
</dbReference>
<reference evidence="4" key="1">
    <citation type="journal article" date="2021" name="Nat. Commun.">
        <title>Genetic determinants of endophytism in the Arabidopsis root mycobiome.</title>
        <authorList>
            <person name="Mesny F."/>
            <person name="Miyauchi S."/>
            <person name="Thiergart T."/>
            <person name="Pickel B."/>
            <person name="Atanasova L."/>
            <person name="Karlsson M."/>
            <person name="Huettel B."/>
            <person name="Barry K.W."/>
            <person name="Haridas S."/>
            <person name="Chen C."/>
            <person name="Bauer D."/>
            <person name="Andreopoulos W."/>
            <person name="Pangilinan J."/>
            <person name="LaButti K."/>
            <person name="Riley R."/>
            <person name="Lipzen A."/>
            <person name="Clum A."/>
            <person name="Drula E."/>
            <person name="Henrissat B."/>
            <person name="Kohler A."/>
            <person name="Grigoriev I.V."/>
            <person name="Martin F.M."/>
            <person name="Hacquard S."/>
        </authorList>
    </citation>
    <scope>NUCLEOTIDE SEQUENCE</scope>
    <source>
        <strain evidence="4">MPI-CAGE-AT-0147</strain>
    </source>
</reference>
<dbReference type="GO" id="GO:0005634">
    <property type="term" value="C:nucleus"/>
    <property type="evidence" value="ECO:0007669"/>
    <property type="project" value="UniProtKB-SubCell"/>
</dbReference>
<dbReference type="SMART" id="SM00066">
    <property type="entry name" value="GAL4"/>
    <property type="match status" value="1"/>
</dbReference>
<dbReference type="PANTHER" id="PTHR37534">
    <property type="entry name" value="TRANSCRIPTIONAL ACTIVATOR PROTEIN UGA3"/>
    <property type="match status" value="1"/>
</dbReference>
<dbReference type="CDD" id="cd00067">
    <property type="entry name" value="GAL4"/>
    <property type="match status" value="1"/>
</dbReference>
<dbReference type="SUPFAM" id="SSF57701">
    <property type="entry name" value="Zn2/Cys6 DNA-binding domain"/>
    <property type="match status" value="1"/>
</dbReference>
<dbReference type="Gene3D" id="4.10.240.10">
    <property type="entry name" value="Zn(2)-C6 fungal-type DNA-binding domain"/>
    <property type="match status" value="1"/>
</dbReference>
<dbReference type="GO" id="GO:0000976">
    <property type="term" value="F:transcription cis-regulatory region binding"/>
    <property type="evidence" value="ECO:0007669"/>
    <property type="project" value="TreeGrafter"/>
</dbReference>
<dbReference type="OrthoDB" id="3509362at2759"/>
<dbReference type="GO" id="GO:0000981">
    <property type="term" value="F:DNA-binding transcription factor activity, RNA polymerase II-specific"/>
    <property type="evidence" value="ECO:0007669"/>
    <property type="project" value="InterPro"/>
</dbReference>
<dbReference type="InterPro" id="IPR036864">
    <property type="entry name" value="Zn2-C6_fun-type_DNA-bd_sf"/>
</dbReference>
<dbReference type="Pfam" id="PF11951">
    <property type="entry name" value="Fungal_trans_2"/>
    <property type="match status" value="1"/>
</dbReference>
<feature type="domain" description="Zn(2)-C6 fungal-type" evidence="3">
    <location>
        <begin position="12"/>
        <end position="42"/>
    </location>
</feature>
<dbReference type="InterPro" id="IPR021858">
    <property type="entry name" value="Fun_TF"/>
</dbReference>
<comment type="caution">
    <text evidence="4">The sequence shown here is derived from an EMBL/GenBank/DDBJ whole genome shotgun (WGS) entry which is preliminary data.</text>
</comment>
<dbReference type="Pfam" id="PF00172">
    <property type="entry name" value="Zn_clus"/>
    <property type="match status" value="1"/>
</dbReference>
<protein>
    <submittedName>
        <fullName evidence="4">Fungal-specific transcription factor domain-containing protein</fullName>
    </submittedName>
</protein>
<dbReference type="InterPro" id="IPR001138">
    <property type="entry name" value="Zn2Cys6_DnaBD"/>
</dbReference>
<dbReference type="Proteomes" id="UP000738349">
    <property type="component" value="Unassembled WGS sequence"/>
</dbReference>
<organism evidence="4 5">
    <name type="scientific">Dactylonectria macrodidyma</name>
    <dbReference type="NCBI Taxonomy" id="307937"/>
    <lineage>
        <taxon>Eukaryota</taxon>
        <taxon>Fungi</taxon>
        <taxon>Dikarya</taxon>
        <taxon>Ascomycota</taxon>
        <taxon>Pezizomycotina</taxon>
        <taxon>Sordariomycetes</taxon>
        <taxon>Hypocreomycetidae</taxon>
        <taxon>Hypocreales</taxon>
        <taxon>Nectriaceae</taxon>
        <taxon>Dactylonectria</taxon>
    </lineage>
</organism>
<keyword evidence="5" id="KW-1185">Reference proteome</keyword>
<evidence type="ECO:0000256" key="2">
    <source>
        <dbReference type="ARBA" id="ARBA00023242"/>
    </source>
</evidence>
<keyword evidence="2" id="KW-0539">Nucleus</keyword>
<evidence type="ECO:0000313" key="5">
    <source>
        <dbReference type="Proteomes" id="UP000738349"/>
    </source>
</evidence>
<name>A0A9P9EEJ8_9HYPO</name>
<dbReference type="GO" id="GO:0045944">
    <property type="term" value="P:positive regulation of transcription by RNA polymerase II"/>
    <property type="evidence" value="ECO:0007669"/>
    <property type="project" value="TreeGrafter"/>
</dbReference>
<dbReference type="PROSITE" id="PS00463">
    <property type="entry name" value="ZN2_CY6_FUNGAL_1"/>
    <property type="match status" value="1"/>
</dbReference>
<dbReference type="PROSITE" id="PS50048">
    <property type="entry name" value="ZN2_CY6_FUNGAL_2"/>
    <property type="match status" value="1"/>
</dbReference>
<accession>A0A9P9EEJ8</accession>
<dbReference type="EMBL" id="JAGMUV010000013">
    <property type="protein sequence ID" value="KAH7136405.1"/>
    <property type="molecule type" value="Genomic_DNA"/>
</dbReference>
<evidence type="ECO:0000256" key="1">
    <source>
        <dbReference type="ARBA" id="ARBA00004123"/>
    </source>
</evidence>
<proteinExistence type="predicted"/>
<sequence length="539" mass="60966">MSRANGSRSRRGCLTCRRRKRRCDEAKPVCMSCLRLKSDCVYPTLGSSSNPLKFIVATSPNHYFIPVEEQARNLGFLHLSSHELASLSPRYADVAESKGPSLVERDPDSAHVPRDELQRDNQVQLALSHPFSLNISPFTFSEGREPLWAVETALMQYYAEVISSSRVYVQTDRNSFRTSVMPRVLFHQGPLLFTVLAMSAAEWGQNFIGDGRDYGALSARYKVQALHELQSSLTDTGNSEENLLTCLLLASLEIAEGSRPTWLRHLQGALALLDNFSTSIDPSVAKFVLQYFRFRYILMETTQPKKYAQATSSGLEDLPYDHAMNRIAEAEYALPLIHGSESLVDEHIGCSMELVDIINQISALSLTINPLNEEDVSVDRRHMECEHLEHRIMQLSPKIVGIDDDYLLKSAESFRVAAQIYLRLTCHDASITQPSIVEPHQKLLACLSDIIVERESRRSFPMWPLFIAGCTCFTDEQRKTVLDLFSILDSKWPISNISAVWKAVRTVWHTRDLTATPASCKQQDWQEIIHKFGWKLALS</sequence>